<sequence>MELEYKRVWGGDKSKAWSVGKHPSVDAFVSPAKVSIYLPLSYDNRATELISVDRGVNLHKFIYLHYAAHCDWNYAGGLNYVSEPVGKARKDQYLGPDAHILAYYQIARNVYTVDIYDKALDEVWKGDLPLEDIIKMRS</sequence>
<comment type="caution">
    <text evidence="1">The sequence shown here is derived from an EMBL/GenBank/DDBJ whole genome shotgun (WGS) entry which is preliminary data.</text>
</comment>
<organism evidence="1 3">
    <name type="scientific">Wallemia ichthyophaga</name>
    <dbReference type="NCBI Taxonomy" id="245174"/>
    <lineage>
        <taxon>Eukaryota</taxon>
        <taxon>Fungi</taxon>
        <taxon>Dikarya</taxon>
        <taxon>Basidiomycota</taxon>
        <taxon>Wallemiomycotina</taxon>
        <taxon>Wallemiomycetes</taxon>
        <taxon>Wallemiales</taxon>
        <taxon>Wallemiaceae</taxon>
        <taxon>Wallemia</taxon>
    </lineage>
</organism>
<dbReference type="EMBL" id="SPOF01000012">
    <property type="protein sequence ID" value="TIB13990.1"/>
    <property type="molecule type" value="Genomic_DNA"/>
</dbReference>
<name>A0A4T0K9V9_WALIC</name>
<evidence type="ECO:0000313" key="1">
    <source>
        <dbReference type="EMBL" id="TIB13990.1"/>
    </source>
</evidence>
<dbReference type="EMBL" id="SPOI01000409">
    <property type="protein sequence ID" value="TIB27739.1"/>
    <property type="molecule type" value="Genomic_DNA"/>
</dbReference>
<dbReference type="Proteomes" id="UP000306954">
    <property type="component" value="Unassembled WGS sequence"/>
</dbReference>
<gene>
    <name evidence="2" type="ORF">E3P86_04020</name>
    <name evidence="1" type="ORF">E3P90_01456</name>
</gene>
<protein>
    <submittedName>
        <fullName evidence="1">Uncharacterized protein</fullName>
    </submittedName>
</protein>
<evidence type="ECO:0000313" key="4">
    <source>
        <dbReference type="Proteomes" id="UP000310689"/>
    </source>
</evidence>
<dbReference type="AlphaFoldDB" id="A0A4T0K9V9"/>
<evidence type="ECO:0000313" key="3">
    <source>
        <dbReference type="Proteomes" id="UP000306954"/>
    </source>
</evidence>
<reference evidence="3 4" key="1">
    <citation type="submission" date="2019-03" db="EMBL/GenBank/DDBJ databases">
        <title>Sequencing 23 genomes of Wallemia ichthyophaga.</title>
        <authorList>
            <person name="Gostincar C."/>
        </authorList>
    </citation>
    <scope>NUCLEOTIDE SEQUENCE [LARGE SCALE GENOMIC DNA]</scope>
    <source>
        <strain evidence="2 4">EXF-6200</strain>
        <strain evidence="1 3">EXF-8621</strain>
    </source>
</reference>
<dbReference type="Proteomes" id="UP000310689">
    <property type="component" value="Unassembled WGS sequence"/>
</dbReference>
<evidence type="ECO:0000313" key="2">
    <source>
        <dbReference type="EMBL" id="TIB27739.1"/>
    </source>
</evidence>
<proteinExistence type="predicted"/>
<dbReference type="OrthoDB" id="10308264at2759"/>
<accession>A0A4T0K9V9</accession>